<keyword evidence="1" id="KW-0433">Leucine-rich repeat</keyword>
<keyword evidence="5" id="KW-1185">Reference proteome</keyword>
<dbReference type="PROSITE" id="PS50096">
    <property type="entry name" value="IQ"/>
    <property type="match status" value="1"/>
</dbReference>
<feature type="compositionally biased region" description="Acidic residues" evidence="3">
    <location>
        <begin position="1"/>
        <end position="17"/>
    </location>
</feature>
<dbReference type="Gene3D" id="3.80.10.10">
    <property type="entry name" value="Ribonuclease Inhibitor"/>
    <property type="match status" value="2"/>
</dbReference>
<keyword evidence="2" id="KW-0677">Repeat</keyword>
<gene>
    <name evidence="4" type="primary">lrriq1</name>
</gene>
<dbReference type="InterPro" id="IPR050836">
    <property type="entry name" value="SDS22/Internalin_LRR"/>
</dbReference>
<evidence type="ECO:0000313" key="5">
    <source>
        <dbReference type="Proteomes" id="UP000005207"/>
    </source>
</evidence>
<organism evidence="4 5">
    <name type="scientific">Oreochromis niloticus</name>
    <name type="common">Nile tilapia</name>
    <name type="synonym">Tilapia nilotica</name>
    <dbReference type="NCBI Taxonomy" id="8128"/>
    <lineage>
        <taxon>Eukaryota</taxon>
        <taxon>Metazoa</taxon>
        <taxon>Chordata</taxon>
        <taxon>Craniata</taxon>
        <taxon>Vertebrata</taxon>
        <taxon>Euteleostomi</taxon>
        <taxon>Actinopterygii</taxon>
        <taxon>Neopterygii</taxon>
        <taxon>Teleostei</taxon>
        <taxon>Neoteleostei</taxon>
        <taxon>Acanthomorphata</taxon>
        <taxon>Ovalentaria</taxon>
        <taxon>Cichlomorphae</taxon>
        <taxon>Cichliformes</taxon>
        <taxon>Cichlidae</taxon>
        <taxon>African cichlids</taxon>
        <taxon>Pseudocrenilabrinae</taxon>
        <taxon>Oreochromini</taxon>
        <taxon>Oreochromis</taxon>
    </lineage>
</organism>
<sequence length="1638" mass="188756">MLELDEPFTFDETEEEEQKNVSCHEEEASDDFPPALLSYFETSKTRAAVCEKLILQELEDFTPSDSTENMMRLSNEVSKDMVKLNEQVGDATENEENKTDGSLLQSQKVTQNPLTHNMPMCLNNEDGAATDRCWETEKYLARDFSKHDIAQEKHCDEEMHKNEERQKREINFQEELRKIMEAEKLQEKELELMAKRAQEKLEQEMLLQQELIGNLQKQVEQERRMIEEEQRRKNEEEKRKNEEMQAKKKQEEEDRRKMKEEEEKIKSEEEQERKKLEERKRLDEEEKKNMIKLRRKEEKKQKELWEREEVKKKREEEEIRKKEEERKMEEIKEEERRREIQELEEIKQKQKERKKNRKSEDEETRIMDVKNNVTEVSGRKMTEDQKTQNEEIISIKEEKKTDNRGEEEKTRKEVVRKTTEHKMERNEVEPREKPEVKKKMVNEDIRGKDETKRIDDKMQLMESEEKKKNDVESLENQDMMRKEEKTEAKEEELIIMRKEEMKQNEEQEHRNADEEIKLKPEICENKDQNTKMEHERKKDKEKKQEELQKQQEGVSIGRKKDGTGNKEDAKDYGNEVKENIQTEERKVEEEVKERVISKNELRDKEGENSSMQSQNQTTGRTSHAGGNTKWTSSADPLQSESTADPVSSETAKKNNLNKNISQIHVYKNSNQQDPAKPGTSSYFLPASLPEHTEQKRLLWMKECIPWSKLSCQNRRKQKGSARSRTGPRGVAEGSSLPPLCPHTLLQSTGWRSLQEVTSVTLEDLPGCSLFTLAQCTQLQSLTLRRCGLKSLEGINHLQELWYIDLQENDISFVDCENMNSLRVLQLAHNKLTSIHGLNGAENLDILDLSHNSITRIAGLESLRRLQRLSVNHNQLINTKGLRDVYTLLHLDCSHNHLANVEGLENSALLHTLDLRGNSLTEPPSLNNQVLLRELHLDDNSISSLHGLTACWLPLMQHLSAAQNGITQLPSMSNFVSLENLDLRYNCLSELQNVCENLEGCQFLREIHLTGNPLQQESGWRSTLQQSVPGLRVIDSHETDSFFLPPAVQQVSSASDCFLTFCQAQLRQTHNLQQHHSRELSKLAFPFNDVQSFCRHFSMTLKLAEDQRFTHEYGETTVSDEHWAASQTAPEKTLGSVIGEELMDCRDIESSNKVPPVFPNRDIMRCSYWNFEETPATESHYDTFGPKQGPATFFSDEKASVSSHQDLNLKNTAAVVIQQCWRKYKQICGNINAPPITEKGGKGGGDGGKPESRLCYINRSTAGKHYAATVIQAFWRGYTLRRRLTSALAAVACPSVGEDDTFEEVDIDEFVFDEAALEEHFTLMLSQHSSPRHHLVSEQQLSMEPPGPRLDPSQDILPLPKHAWMAGEHVDSAAQRISADGSNRNTSPTSTSALSGLSERSEKILEEWGFTDSHTALLLLRRARKMKSKRQLQKKQRDPSVRLALFRNCNYQLGPAEAQNTTARYNRNYVKAGGAETGHQQAERTEHVKQDQTQQWLHTQATHGHSDGDRFLPDINSSILSGGRVQLVANPAYTDCLNHTSGLWANSSLVGQGCKVNSYARRTSSSHARKEVPSPARVTSAPSKKERISFRDNPVQLSGGWGGGKKRDRVHKHHLSFKDRRTHPHLTCLPTFHQPTHYS</sequence>
<feature type="region of interest" description="Disordered" evidence="3">
    <location>
        <begin position="226"/>
        <end position="658"/>
    </location>
</feature>
<dbReference type="SMART" id="SM00369">
    <property type="entry name" value="LRR_TYP"/>
    <property type="match status" value="4"/>
</dbReference>
<dbReference type="SUPFAM" id="SSF52058">
    <property type="entry name" value="L domain-like"/>
    <property type="match status" value="1"/>
</dbReference>
<evidence type="ECO:0000313" key="4">
    <source>
        <dbReference type="Ensembl" id="ENSONIP00000004832.2"/>
    </source>
</evidence>
<evidence type="ECO:0000256" key="3">
    <source>
        <dbReference type="SAM" id="MobiDB-lite"/>
    </source>
</evidence>
<feature type="compositionally biased region" description="Polar residues" evidence="3">
    <location>
        <begin position="1379"/>
        <end position="1394"/>
    </location>
</feature>
<dbReference type="InParanoid" id="I3J7J2"/>
<accession>I3J7J2</accession>
<dbReference type="InterPro" id="IPR001611">
    <property type="entry name" value="Leu-rich_rpt"/>
</dbReference>
<proteinExistence type="predicted"/>
<reference evidence="4" key="3">
    <citation type="submission" date="2025-09" db="UniProtKB">
        <authorList>
            <consortium name="Ensembl"/>
        </authorList>
    </citation>
    <scope>IDENTIFICATION</scope>
</reference>
<feature type="compositionally biased region" description="Basic and acidic residues" evidence="3">
    <location>
        <begin position="226"/>
        <end position="349"/>
    </location>
</feature>
<feature type="region of interest" description="Disordered" evidence="3">
    <location>
        <begin position="1560"/>
        <end position="1584"/>
    </location>
</feature>
<dbReference type="CDD" id="cd23767">
    <property type="entry name" value="IQCD"/>
    <property type="match status" value="1"/>
</dbReference>
<dbReference type="Gene3D" id="1.20.5.190">
    <property type="match status" value="1"/>
</dbReference>
<evidence type="ECO:0008006" key="6">
    <source>
        <dbReference type="Google" id="ProtNLM"/>
    </source>
</evidence>
<feature type="compositionally biased region" description="Polar residues" evidence="3">
    <location>
        <begin position="608"/>
        <end position="658"/>
    </location>
</feature>
<dbReference type="PANTHER" id="PTHR46652:SF7">
    <property type="entry name" value="LEUCINE-RICH REPEAT AND IQ DOMAIN-CONTAINING PROTEIN 1"/>
    <property type="match status" value="1"/>
</dbReference>
<dbReference type="InterPro" id="IPR032675">
    <property type="entry name" value="LRR_dom_sf"/>
</dbReference>
<dbReference type="SMART" id="SM00365">
    <property type="entry name" value="LRR_SD22"/>
    <property type="match status" value="6"/>
</dbReference>
<dbReference type="Proteomes" id="UP000005207">
    <property type="component" value="Linkage group LG7"/>
</dbReference>
<dbReference type="InterPro" id="IPR000048">
    <property type="entry name" value="IQ_motif_EF-hand-BS"/>
</dbReference>
<feature type="compositionally biased region" description="Basic and acidic residues" evidence="3">
    <location>
        <begin position="478"/>
        <end position="549"/>
    </location>
</feature>
<reference evidence="5" key="1">
    <citation type="submission" date="2012-01" db="EMBL/GenBank/DDBJ databases">
        <title>The Genome Sequence of Oreochromis niloticus (Nile Tilapia).</title>
        <authorList>
            <consortium name="Broad Institute Genome Assembly Team"/>
            <consortium name="Broad Institute Sequencing Platform"/>
            <person name="Di Palma F."/>
            <person name="Johnson J."/>
            <person name="Lander E.S."/>
            <person name="Lindblad-Toh K."/>
        </authorList>
    </citation>
    <scope>NUCLEOTIDE SEQUENCE [LARGE SCALE GENOMIC DNA]</scope>
</reference>
<dbReference type="Pfam" id="PF13855">
    <property type="entry name" value="LRR_8"/>
    <property type="match status" value="1"/>
</dbReference>
<feature type="compositionally biased region" description="Basic and acidic residues" evidence="3">
    <location>
        <begin position="377"/>
        <end position="471"/>
    </location>
</feature>
<feature type="region of interest" description="Disordered" evidence="3">
    <location>
        <begin position="1"/>
        <end position="29"/>
    </location>
</feature>
<dbReference type="Ensembl" id="ENSONIT00000004835.2">
    <property type="protein sequence ID" value="ENSONIP00000004832.2"/>
    <property type="gene ID" value="ENSONIG00000003836.2"/>
</dbReference>
<dbReference type="PANTHER" id="PTHR46652">
    <property type="entry name" value="LEUCINE-RICH REPEAT AND IQ DOMAIN-CONTAINING PROTEIN 1-RELATED"/>
    <property type="match status" value="1"/>
</dbReference>
<feature type="compositionally biased region" description="Basic and acidic residues" evidence="3">
    <location>
        <begin position="558"/>
        <end position="607"/>
    </location>
</feature>
<feature type="compositionally biased region" description="Basic and acidic residues" evidence="3">
    <location>
        <begin position="358"/>
        <end position="368"/>
    </location>
</feature>
<feature type="region of interest" description="Disordered" evidence="3">
    <location>
        <begin position="714"/>
        <end position="733"/>
    </location>
</feature>
<dbReference type="GeneTree" id="ENSGT00940000163898"/>
<evidence type="ECO:0000256" key="1">
    <source>
        <dbReference type="ARBA" id="ARBA00022614"/>
    </source>
</evidence>
<dbReference type="Pfam" id="PF00612">
    <property type="entry name" value="IQ"/>
    <property type="match status" value="1"/>
</dbReference>
<evidence type="ECO:0000256" key="2">
    <source>
        <dbReference type="ARBA" id="ARBA00022737"/>
    </source>
</evidence>
<feature type="region of interest" description="Disordered" evidence="3">
    <location>
        <begin position="1377"/>
        <end position="1396"/>
    </location>
</feature>
<dbReference type="PROSITE" id="PS51450">
    <property type="entry name" value="LRR"/>
    <property type="match status" value="5"/>
</dbReference>
<dbReference type="SMR" id="I3J7J2"/>
<dbReference type="InterPro" id="IPR003591">
    <property type="entry name" value="Leu-rich_rpt_typical-subtyp"/>
</dbReference>
<protein>
    <recommendedName>
        <fullName evidence="6">Leucine-rich repeats and IQ motif containing 1</fullName>
    </recommendedName>
</protein>
<name>I3J7J2_ORENI</name>
<reference evidence="4" key="2">
    <citation type="submission" date="2025-08" db="UniProtKB">
        <authorList>
            <consortium name="Ensembl"/>
        </authorList>
    </citation>
    <scope>IDENTIFICATION</scope>
</reference>
<dbReference type="OMA" id="KHRYAHE"/>